<dbReference type="RefSeq" id="WP_066336624.1">
    <property type="nucleotide sequence ID" value="NZ_CP017688.1"/>
</dbReference>
<protein>
    <submittedName>
        <fullName evidence="2">Antibiotic biosynthesis monooxygenase</fullName>
    </submittedName>
</protein>
<accession>A0A1B9DQ52</accession>
<dbReference type="InterPro" id="IPR007138">
    <property type="entry name" value="ABM_dom"/>
</dbReference>
<evidence type="ECO:0000259" key="1">
    <source>
        <dbReference type="PROSITE" id="PS51725"/>
    </source>
</evidence>
<keyword evidence="2" id="KW-0560">Oxidoreductase</keyword>
<name>A0A1B9DQ52_9FLAO</name>
<dbReference type="InterPro" id="IPR011008">
    <property type="entry name" value="Dimeric_a/b-barrel"/>
</dbReference>
<keyword evidence="2" id="KW-0503">Monooxygenase</keyword>
<dbReference type="OrthoDB" id="9798157at2"/>
<dbReference type="PROSITE" id="PS51725">
    <property type="entry name" value="ABM"/>
    <property type="match status" value="1"/>
</dbReference>
<organism evidence="2 3">
    <name type="scientific">Flavobacterium crassostreae</name>
    <dbReference type="NCBI Taxonomy" id="1763534"/>
    <lineage>
        <taxon>Bacteria</taxon>
        <taxon>Pseudomonadati</taxon>
        <taxon>Bacteroidota</taxon>
        <taxon>Flavobacteriia</taxon>
        <taxon>Flavobacteriales</taxon>
        <taxon>Flavobacteriaceae</taxon>
        <taxon>Flavobacterium</taxon>
    </lineage>
</organism>
<gene>
    <name evidence="2" type="ORF">LPBF_11475</name>
</gene>
<keyword evidence="3" id="KW-1185">Reference proteome</keyword>
<dbReference type="GO" id="GO:0004497">
    <property type="term" value="F:monooxygenase activity"/>
    <property type="evidence" value="ECO:0007669"/>
    <property type="project" value="UniProtKB-KW"/>
</dbReference>
<dbReference type="SUPFAM" id="SSF54909">
    <property type="entry name" value="Dimeric alpha+beta barrel"/>
    <property type="match status" value="1"/>
</dbReference>
<sequence>MILEVAILNVKSGQEDNFEKDFLIAGQYISSIKGYLRHSLRKCLEQKNKYILLVDWENLEDHTIGFRQSAEYLEWKKILHHYYDPFPIVEHYDIIIENENKNNS</sequence>
<dbReference type="Gene3D" id="3.30.70.100">
    <property type="match status" value="1"/>
</dbReference>
<dbReference type="Pfam" id="PF03992">
    <property type="entry name" value="ABM"/>
    <property type="match status" value="1"/>
</dbReference>
<reference evidence="2 3" key="1">
    <citation type="submission" date="2016-03" db="EMBL/GenBank/DDBJ databases">
        <authorList>
            <person name="Ploux O."/>
        </authorList>
    </citation>
    <scope>NUCLEOTIDE SEQUENCE [LARGE SCALE GENOMIC DNA]</scope>
    <source>
        <strain evidence="2 3">LPB0076</strain>
    </source>
</reference>
<evidence type="ECO:0000313" key="2">
    <source>
        <dbReference type="EMBL" id="OCB71791.1"/>
    </source>
</evidence>
<dbReference type="AlphaFoldDB" id="A0A1B9DQ52"/>
<proteinExistence type="predicted"/>
<feature type="domain" description="ABM" evidence="1">
    <location>
        <begin position="2"/>
        <end position="91"/>
    </location>
</feature>
<evidence type="ECO:0000313" key="3">
    <source>
        <dbReference type="Proteomes" id="UP000093510"/>
    </source>
</evidence>
<dbReference type="Proteomes" id="UP000093510">
    <property type="component" value="Unassembled WGS sequence"/>
</dbReference>
<comment type="caution">
    <text evidence="2">The sequence shown here is derived from an EMBL/GenBank/DDBJ whole genome shotgun (WGS) entry which is preliminary data.</text>
</comment>
<dbReference type="EMBL" id="LVEP01000056">
    <property type="protein sequence ID" value="OCB71791.1"/>
    <property type="molecule type" value="Genomic_DNA"/>
</dbReference>
<dbReference type="STRING" id="1763534.GCA_001831475_02056"/>